<name>A0A2K2G2Z1_9SPHN</name>
<dbReference type="Gene3D" id="3.30.530.20">
    <property type="match status" value="1"/>
</dbReference>
<protein>
    <recommendedName>
        <fullName evidence="4">Polyketide cyclase</fullName>
    </recommendedName>
</protein>
<evidence type="ECO:0000256" key="1">
    <source>
        <dbReference type="SAM" id="MobiDB-lite"/>
    </source>
</evidence>
<dbReference type="AlphaFoldDB" id="A0A2K2G2Z1"/>
<organism evidence="2 3">
    <name type="scientific">Novosphingobium guangzhouense</name>
    <dbReference type="NCBI Taxonomy" id="1850347"/>
    <lineage>
        <taxon>Bacteria</taxon>
        <taxon>Pseudomonadati</taxon>
        <taxon>Pseudomonadota</taxon>
        <taxon>Alphaproteobacteria</taxon>
        <taxon>Sphingomonadales</taxon>
        <taxon>Sphingomonadaceae</taxon>
        <taxon>Novosphingobium</taxon>
    </lineage>
</organism>
<evidence type="ECO:0000313" key="3">
    <source>
        <dbReference type="Proteomes" id="UP000236327"/>
    </source>
</evidence>
<gene>
    <name evidence="2" type="ORF">A8V01_16570</name>
</gene>
<dbReference type="OrthoDB" id="7448864at2"/>
<comment type="caution">
    <text evidence="2">The sequence shown here is derived from an EMBL/GenBank/DDBJ whole genome shotgun (WGS) entry which is preliminary data.</text>
</comment>
<dbReference type="SUPFAM" id="SSF55961">
    <property type="entry name" value="Bet v1-like"/>
    <property type="match status" value="1"/>
</dbReference>
<reference evidence="2 3" key="1">
    <citation type="submission" date="2016-05" db="EMBL/GenBank/DDBJ databases">
        <title>Complete genome sequence of Novosphingobium guangzhouense SA925(T).</title>
        <authorList>
            <person name="Sha S."/>
        </authorList>
    </citation>
    <scope>NUCLEOTIDE SEQUENCE [LARGE SCALE GENOMIC DNA]</scope>
    <source>
        <strain evidence="2 3">SA925</strain>
    </source>
</reference>
<keyword evidence="3" id="KW-1185">Reference proteome</keyword>
<evidence type="ECO:0000313" key="2">
    <source>
        <dbReference type="EMBL" id="PNU05396.1"/>
    </source>
</evidence>
<proteinExistence type="predicted"/>
<dbReference type="Proteomes" id="UP000236327">
    <property type="component" value="Unassembled WGS sequence"/>
</dbReference>
<sequence>MLANLDEYRLWRPGTRITVRNPGAGSSFRYARRTFWKKWLVVDATITDWDKGSAVGWRCGTDRLIGFTETYRIEDEGSGSRVRHSIEAIGFFGRLASRLVANDILTAIELEDAAFVNFVKRVMREPAAPNRHRRRAAKYQSTNDRETDRRN</sequence>
<dbReference type="EMBL" id="LYMM01000026">
    <property type="protein sequence ID" value="PNU05396.1"/>
    <property type="molecule type" value="Genomic_DNA"/>
</dbReference>
<accession>A0A2K2G2Z1</accession>
<dbReference type="InterPro" id="IPR023393">
    <property type="entry name" value="START-like_dom_sf"/>
</dbReference>
<feature type="region of interest" description="Disordered" evidence="1">
    <location>
        <begin position="129"/>
        <end position="151"/>
    </location>
</feature>
<evidence type="ECO:0008006" key="4">
    <source>
        <dbReference type="Google" id="ProtNLM"/>
    </source>
</evidence>